<dbReference type="PANTHER" id="PTHR43179">
    <property type="entry name" value="RHAMNOSYLTRANSFERASE WBBL"/>
    <property type="match status" value="1"/>
</dbReference>
<dbReference type="InterPro" id="IPR029044">
    <property type="entry name" value="Nucleotide-diphossugar_trans"/>
</dbReference>
<evidence type="ECO:0000313" key="2">
    <source>
        <dbReference type="EMBL" id="ACS78959.1"/>
    </source>
</evidence>
<dbReference type="OrthoDB" id="5443808at2"/>
<organism evidence="2 3">
    <name type="scientific">Maridesulfovibrio salexigens (strain ATCC 14822 / DSM 2638 / NCIMB 8403 / VKM B-1763)</name>
    <name type="common">Desulfovibrio salexigens</name>
    <dbReference type="NCBI Taxonomy" id="526222"/>
    <lineage>
        <taxon>Bacteria</taxon>
        <taxon>Pseudomonadati</taxon>
        <taxon>Thermodesulfobacteriota</taxon>
        <taxon>Desulfovibrionia</taxon>
        <taxon>Desulfovibrionales</taxon>
        <taxon>Desulfovibrionaceae</taxon>
        <taxon>Maridesulfovibrio</taxon>
    </lineage>
</organism>
<keyword evidence="3" id="KW-1185">Reference proteome</keyword>
<dbReference type="InterPro" id="IPR011990">
    <property type="entry name" value="TPR-like_helical_dom_sf"/>
</dbReference>
<evidence type="ECO:0000313" key="3">
    <source>
        <dbReference type="Proteomes" id="UP000002601"/>
    </source>
</evidence>
<gene>
    <name evidence="2" type="ordered locus">Desal_0893</name>
</gene>
<dbReference type="STRING" id="526222.Desal_0893"/>
<accession>C6BZQ2</accession>
<dbReference type="CAZy" id="GT2">
    <property type="family name" value="Glycosyltransferase Family 2"/>
</dbReference>
<dbReference type="EMBL" id="CP001649">
    <property type="protein sequence ID" value="ACS78959.1"/>
    <property type="molecule type" value="Genomic_DNA"/>
</dbReference>
<dbReference type="CDD" id="cd00761">
    <property type="entry name" value="Glyco_tranf_GTA_type"/>
    <property type="match status" value="1"/>
</dbReference>
<dbReference type="AlphaFoldDB" id="C6BZQ2"/>
<dbReference type="Proteomes" id="UP000002601">
    <property type="component" value="Chromosome"/>
</dbReference>
<dbReference type="GO" id="GO:0016740">
    <property type="term" value="F:transferase activity"/>
    <property type="evidence" value="ECO:0007669"/>
    <property type="project" value="UniProtKB-KW"/>
</dbReference>
<keyword evidence="2" id="KW-0808">Transferase</keyword>
<dbReference type="SUPFAM" id="SSF53448">
    <property type="entry name" value="Nucleotide-diphospho-sugar transferases"/>
    <property type="match status" value="1"/>
</dbReference>
<dbReference type="Pfam" id="PF00535">
    <property type="entry name" value="Glycos_transf_2"/>
    <property type="match status" value="1"/>
</dbReference>
<dbReference type="Gene3D" id="1.25.40.10">
    <property type="entry name" value="Tetratricopeptide repeat domain"/>
    <property type="match status" value="1"/>
</dbReference>
<sequence>MDTFWNRLPRELAEKFLAGGVGRTHLTSIGYKCIELSKNDPANSELFIKLAFETLISAWCHDPLNLQSAQLQQNLMGQEGPNSPMGKMLSRIVEESRKDDLGAQEKRLRNLISRERYEQAAEVLSQLLDEFPASLALLKLSKELYEATDEKPFLNASLHLLKNIDFSSMEPLHDFLSANLDFAQGKYTQAAVNYENAYNTGSFPEALPRLGECLLRMGNRADAIRLYKQDTEARPWRINTLLRTADLISETDLLSCPPPGKVAILIYSYNKAEELDATLAAVFAAKYENTFLAVLDNGSDDGTAAVIDKWEAESEARDDLPMIRFDLHVNIGAPAARNWLLFHPQIAKADFAAFVDDDALPPQDWLLKLGAAIKNYPDAGVWGCKVVDAPNPRKLQSVDLHIKLDQGAGSPQLRTTDIQLQTMDYGQFDYMRPCGSVTGCCHIIRMDDLATSGGFDIRFSPSQFDDLDRDLRLCLQKKAPVYQGHLRVRHLKRTGVAGATSKKAAAIQIGNQSRLDMKYSSVEASNISEADFNATLADVLRKEKIVRN</sequence>
<proteinExistence type="predicted"/>
<feature type="domain" description="Glycosyltransferase 2-like" evidence="1">
    <location>
        <begin position="264"/>
        <end position="422"/>
    </location>
</feature>
<dbReference type="eggNOG" id="COG1216">
    <property type="taxonomic scope" value="Bacteria"/>
</dbReference>
<name>C6BZQ2_MARSD</name>
<dbReference type="HOGENOM" id="CLU_023729_0_0_7"/>
<dbReference type="SUPFAM" id="SSF48452">
    <property type="entry name" value="TPR-like"/>
    <property type="match status" value="1"/>
</dbReference>
<evidence type="ECO:0000259" key="1">
    <source>
        <dbReference type="Pfam" id="PF00535"/>
    </source>
</evidence>
<dbReference type="KEGG" id="dsa:Desal_0893"/>
<protein>
    <submittedName>
        <fullName evidence="2">Glycosyl transferase family 2</fullName>
    </submittedName>
</protein>
<reference evidence="2 3" key="1">
    <citation type="submission" date="2009-06" db="EMBL/GenBank/DDBJ databases">
        <title>Complete sequence of Desulfovibrio salexigens DSM 2638.</title>
        <authorList>
            <consortium name="US DOE Joint Genome Institute"/>
            <person name="Lucas S."/>
            <person name="Copeland A."/>
            <person name="Lapidus A."/>
            <person name="Glavina del Rio T."/>
            <person name="Tice H."/>
            <person name="Bruce D."/>
            <person name="Goodwin L."/>
            <person name="Pitluck S."/>
            <person name="Munk A.C."/>
            <person name="Brettin T."/>
            <person name="Detter J.C."/>
            <person name="Han C."/>
            <person name="Tapia R."/>
            <person name="Larimer F."/>
            <person name="Land M."/>
            <person name="Hauser L."/>
            <person name="Kyrpides N."/>
            <person name="Anderson I."/>
            <person name="Wall J.D."/>
            <person name="Arkin A.P."/>
            <person name="Dehal P."/>
            <person name="Chivian D."/>
            <person name="Giles B."/>
            <person name="Hazen T.C."/>
        </authorList>
    </citation>
    <scope>NUCLEOTIDE SEQUENCE [LARGE SCALE GENOMIC DNA]</scope>
    <source>
        <strain evidence="3">ATCC 14822 / DSM 2638 / NCIMB 8403 / VKM B-1763</strain>
    </source>
</reference>
<dbReference type="RefSeq" id="WP_015850778.1">
    <property type="nucleotide sequence ID" value="NC_012881.1"/>
</dbReference>
<dbReference type="InterPro" id="IPR001173">
    <property type="entry name" value="Glyco_trans_2-like"/>
</dbReference>
<dbReference type="Gene3D" id="3.90.550.10">
    <property type="entry name" value="Spore Coat Polysaccharide Biosynthesis Protein SpsA, Chain A"/>
    <property type="match status" value="1"/>
</dbReference>
<dbReference type="PANTHER" id="PTHR43179:SF7">
    <property type="entry name" value="RHAMNOSYLTRANSFERASE WBBL"/>
    <property type="match status" value="1"/>
</dbReference>